<feature type="transmembrane region" description="Helical" evidence="13">
    <location>
        <begin position="527"/>
        <end position="543"/>
    </location>
</feature>
<evidence type="ECO:0000256" key="8">
    <source>
        <dbReference type="ARBA" id="ARBA00022679"/>
    </source>
</evidence>
<evidence type="ECO:0000256" key="11">
    <source>
        <dbReference type="ARBA" id="ARBA00023136"/>
    </source>
</evidence>
<comment type="pathway">
    <text evidence="2">Glycan metabolism; osmoregulated periplasmic glucan (OPG) biosynthesis.</text>
</comment>
<keyword evidence="16" id="KW-1185">Reference proteome</keyword>
<evidence type="ECO:0000256" key="2">
    <source>
        <dbReference type="ARBA" id="ARBA00005001"/>
    </source>
</evidence>
<keyword evidence="9 13" id="KW-0812">Transmembrane</keyword>
<feature type="domain" description="Glycosyltransferase 2-like" evidence="14">
    <location>
        <begin position="249"/>
        <end position="442"/>
    </location>
</feature>
<comment type="subcellular location">
    <subcellularLocation>
        <location evidence="1">Cell inner membrane</location>
        <topology evidence="1">Multi-pass membrane protein</topology>
    </subcellularLocation>
</comment>
<evidence type="ECO:0000256" key="12">
    <source>
        <dbReference type="SAM" id="MobiDB-lite"/>
    </source>
</evidence>
<dbReference type="NCBIfam" id="NF003962">
    <property type="entry name" value="PRK05454.2-5"/>
    <property type="match status" value="1"/>
</dbReference>
<gene>
    <name evidence="15" type="primary">mdoH</name>
    <name evidence="15" type="ORF">D3W54_08130</name>
</gene>
<dbReference type="SUPFAM" id="SSF53448">
    <property type="entry name" value="Nucleotide-diphospho-sugar transferases"/>
    <property type="match status" value="1"/>
</dbReference>
<feature type="transmembrane region" description="Helical" evidence="13">
    <location>
        <begin position="121"/>
        <end position="138"/>
    </location>
</feature>
<evidence type="ECO:0000256" key="13">
    <source>
        <dbReference type="SAM" id="Phobius"/>
    </source>
</evidence>
<feature type="region of interest" description="Disordered" evidence="12">
    <location>
        <begin position="1"/>
        <end position="29"/>
    </location>
</feature>
<comment type="caution">
    <text evidence="15">The sequence shown here is derived from an EMBL/GenBank/DDBJ whole genome shotgun (WGS) entry which is preliminary data.</text>
</comment>
<feature type="transmembrane region" description="Helical" evidence="13">
    <location>
        <begin position="564"/>
        <end position="582"/>
    </location>
</feature>
<dbReference type="NCBIfam" id="NF003956">
    <property type="entry name" value="PRK05454.1-3"/>
    <property type="match status" value="1"/>
</dbReference>
<keyword evidence="11 13" id="KW-0472">Membrane</keyword>
<accession>A0ABQ6W0D1</accession>
<dbReference type="EMBL" id="QYAZ01000001">
    <property type="protein sequence ID" value="KAB8124178.1"/>
    <property type="molecule type" value="Genomic_DNA"/>
</dbReference>
<evidence type="ECO:0000256" key="4">
    <source>
        <dbReference type="ARBA" id="ARBA00020585"/>
    </source>
</evidence>
<evidence type="ECO:0000313" key="16">
    <source>
        <dbReference type="Proteomes" id="UP000427842"/>
    </source>
</evidence>
<dbReference type="Pfam" id="PF13632">
    <property type="entry name" value="Glyco_trans_2_3"/>
    <property type="match status" value="1"/>
</dbReference>
<evidence type="ECO:0000256" key="7">
    <source>
        <dbReference type="ARBA" id="ARBA00022676"/>
    </source>
</evidence>
<evidence type="ECO:0000259" key="14">
    <source>
        <dbReference type="Pfam" id="PF13632"/>
    </source>
</evidence>
<feature type="transmembrane region" description="Helical" evidence="13">
    <location>
        <begin position="65"/>
        <end position="84"/>
    </location>
</feature>
<sequence>MDTVAASAPSEPPPAGNAGTDTRLPQGWSALPRPAPLDMPVHALEDAPDLHGRARVPSTEWQMIGLRRLLVIGGALAMTGAAGYEMDLVFNAVQRSVAGMVMLVLFILLFMWIALAFTSAVAGFFSMLAGGGLGLGIARGGSLPRLLTRTALLMPTYNEDPGRVMAGLRATIDSLAATRQERAFDVFILSDTTDPDVWVAEEAAYMALCRATGWGGRLFYRRRAANTDRKAGNIGEWVRTYGAAYQQMITLDADSVMSGDVIVRLTSAMEHNPGVGLIQSLPVIVNGHTLFARMQQFAGRVYGPLIAHGIAWWHGSEGNYWGHNAVIRTAAFAEQAGMPHLPGRKPFGGAIMSHDFVEAALMRRGGWAIHMVPALSGSYEESPPSLTDIAIRDRRWCQGNLQHAKVVSTRGLHWVSRMHMLMGIGSYVTAPLWLIFLLVGILVSLQSRFYKPEYFGDTKLLYPHWPHVDPVQAEYMFIGTMGVLLAPKVLAYILLLVDGPLRRGCGGGIAAGASILVETVVGGLLAPIAMLIQTGGVLSILLGRDSGWNAQRRDAGGLQIAQNVRLYMLHTVLGLMLAGAAWSVSLPLFLWMLPVTLGLVCAIPLAVLTGSAAVGQAFRRARLLLIPEETAPPAVLSAAVAYMGQMAGHPVQEAIAALRARTGLLRVHEIMLPPPRRPGGPINPALLVGLLKVREAPDLATAVRELNRAEKSAVLGNAEGLQLLARLP</sequence>
<keyword evidence="10 13" id="KW-1133">Transmembrane helix</keyword>
<keyword evidence="5" id="KW-1003">Cell membrane</keyword>
<dbReference type="InterPro" id="IPR029044">
    <property type="entry name" value="Nucleotide-diphossugar_trans"/>
</dbReference>
<proteinExistence type="inferred from homology"/>
<reference evidence="15 16" key="1">
    <citation type="submission" date="2018-09" db="EMBL/GenBank/DDBJ databases">
        <title>Genome sequence and characterization of the bcs clusters for the production of nanocellulose from the low pH resistant strain Komagataeibacter medellinensis ID13488.</title>
        <authorList>
            <person name="Hernandez-Arriaga A.M."/>
            <person name="Del Cerro C."/>
            <person name="Urbina L."/>
            <person name="Eceiza A."/>
            <person name="Retegi A."/>
            <person name="Prieto M.A."/>
        </authorList>
    </citation>
    <scope>NUCLEOTIDE SEQUENCE [LARGE SCALE GENOMIC DNA]</scope>
    <source>
        <strain evidence="15 16">ID13488</strain>
    </source>
</reference>
<dbReference type="Proteomes" id="UP000427842">
    <property type="component" value="Unassembled WGS sequence"/>
</dbReference>
<dbReference type="Gene3D" id="3.90.550.10">
    <property type="entry name" value="Spore Coat Polysaccharide Biosynthesis Protein SpsA, Chain A"/>
    <property type="match status" value="1"/>
</dbReference>
<evidence type="ECO:0000256" key="3">
    <source>
        <dbReference type="ARBA" id="ARBA00009337"/>
    </source>
</evidence>
<organism evidence="15 16">
    <name type="scientific">Komagataeibacter medellinensis</name>
    <dbReference type="NCBI Taxonomy" id="1177712"/>
    <lineage>
        <taxon>Bacteria</taxon>
        <taxon>Pseudomonadati</taxon>
        <taxon>Pseudomonadota</taxon>
        <taxon>Alphaproteobacteria</taxon>
        <taxon>Acetobacterales</taxon>
        <taxon>Acetobacteraceae</taxon>
        <taxon>Komagataeibacter</taxon>
    </lineage>
</organism>
<evidence type="ECO:0000256" key="10">
    <source>
        <dbReference type="ARBA" id="ARBA00022989"/>
    </source>
</evidence>
<dbReference type="InterPro" id="IPR001173">
    <property type="entry name" value="Glyco_trans_2-like"/>
</dbReference>
<dbReference type="PANTHER" id="PTHR43867">
    <property type="entry name" value="CELLULOSE SYNTHASE CATALYTIC SUBUNIT A [UDP-FORMING]"/>
    <property type="match status" value="1"/>
</dbReference>
<dbReference type="CDD" id="cd04191">
    <property type="entry name" value="Glucan_BSP_MdoH"/>
    <property type="match status" value="1"/>
</dbReference>
<feature type="transmembrane region" description="Helical" evidence="13">
    <location>
        <begin position="420"/>
        <end position="445"/>
    </location>
</feature>
<keyword evidence="7" id="KW-0328">Glycosyltransferase</keyword>
<evidence type="ECO:0000256" key="1">
    <source>
        <dbReference type="ARBA" id="ARBA00004429"/>
    </source>
</evidence>
<protein>
    <recommendedName>
        <fullName evidence="4">Glucans biosynthesis glucosyltransferase H</fullName>
    </recommendedName>
</protein>
<dbReference type="NCBIfam" id="NF003958">
    <property type="entry name" value="PRK05454.2-1"/>
    <property type="match status" value="1"/>
</dbReference>
<feature type="transmembrane region" description="Helical" evidence="13">
    <location>
        <begin position="588"/>
        <end position="614"/>
    </location>
</feature>
<name>A0ABQ6W0D1_9PROT</name>
<keyword evidence="8" id="KW-0808">Transferase</keyword>
<dbReference type="RefSeq" id="WP_153469870.1">
    <property type="nucleotide sequence ID" value="NZ_QYAZ01000001.1"/>
</dbReference>
<evidence type="ECO:0000256" key="5">
    <source>
        <dbReference type="ARBA" id="ARBA00022475"/>
    </source>
</evidence>
<feature type="transmembrane region" description="Helical" evidence="13">
    <location>
        <begin position="475"/>
        <end position="497"/>
    </location>
</feature>
<evidence type="ECO:0000256" key="9">
    <source>
        <dbReference type="ARBA" id="ARBA00022692"/>
    </source>
</evidence>
<evidence type="ECO:0000256" key="6">
    <source>
        <dbReference type="ARBA" id="ARBA00022519"/>
    </source>
</evidence>
<keyword evidence="6" id="KW-0997">Cell inner membrane</keyword>
<feature type="transmembrane region" description="Helical" evidence="13">
    <location>
        <begin position="96"/>
        <end position="115"/>
    </location>
</feature>
<comment type="similarity">
    <text evidence="3">Belongs to the glycosyltransferase 2 family. OpgH subfamily.</text>
</comment>
<evidence type="ECO:0000313" key="15">
    <source>
        <dbReference type="EMBL" id="KAB8124178.1"/>
    </source>
</evidence>
<dbReference type="InterPro" id="IPR050321">
    <property type="entry name" value="Glycosyltr_2/OpgH_subfam"/>
</dbReference>
<dbReference type="PANTHER" id="PTHR43867:SF5">
    <property type="entry name" value="GLUCANS BIOSYNTHESIS GLUCOSYLTRANSFERASE H"/>
    <property type="match status" value="1"/>
</dbReference>